<organism evidence="3 4">
    <name type="scientific">Pseudomonas hygromyciniae</name>
    <dbReference type="NCBI Taxonomy" id="2812000"/>
    <lineage>
        <taxon>Bacteria</taxon>
        <taxon>Pseudomonadati</taxon>
        <taxon>Pseudomonadota</taxon>
        <taxon>Gammaproteobacteria</taxon>
        <taxon>Pseudomonadales</taxon>
        <taxon>Pseudomonadaceae</taxon>
        <taxon>Pseudomonas</taxon>
    </lineage>
</organism>
<evidence type="ECO:0000313" key="4">
    <source>
        <dbReference type="Proteomes" id="UP000663249"/>
    </source>
</evidence>
<dbReference type="Pfam" id="PF11740">
    <property type="entry name" value="KfrA_N"/>
    <property type="match status" value="1"/>
</dbReference>
<proteinExistence type="predicted"/>
<dbReference type="InterPro" id="IPR021104">
    <property type="entry name" value="KfrA_DNA-bd_N"/>
</dbReference>
<keyword evidence="3" id="KW-0238">DNA-binding</keyword>
<keyword evidence="4" id="KW-1185">Reference proteome</keyword>
<feature type="domain" description="KfrA N-terminal DNA-binding" evidence="2">
    <location>
        <begin position="10"/>
        <end position="56"/>
    </location>
</feature>
<protein>
    <submittedName>
        <fullName evidence="3">DNA-binding protein</fullName>
    </submittedName>
</protein>
<dbReference type="GO" id="GO:0003677">
    <property type="term" value="F:DNA binding"/>
    <property type="evidence" value="ECO:0007669"/>
    <property type="project" value="UniProtKB-KW"/>
</dbReference>
<evidence type="ECO:0000256" key="1">
    <source>
        <dbReference type="SAM" id="MobiDB-lite"/>
    </source>
</evidence>
<dbReference type="Proteomes" id="UP000663249">
    <property type="component" value="Chromosome"/>
</dbReference>
<reference evidence="3 4" key="1">
    <citation type="submission" date="2021-02" db="EMBL/GenBank/DDBJ databases">
        <title>Genomic and phenotypic characterization of Pseudomonas hygromyciniae, a novel bacterial species discovered from a commercially purchased antibiotic vial.</title>
        <authorList>
            <person name="Turner T.L."/>
            <person name="Mitra S.D."/>
            <person name="Kochan T.J."/>
            <person name="Pincus N.B."/>
            <person name="Lebrun-Corbin M."/>
            <person name="Cheung B."/>
            <person name="Gatesy S.W."/>
            <person name="Afzal T."/>
            <person name="Ozer E.A."/>
            <person name="Hauser A.R."/>
        </authorList>
    </citation>
    <scope>NUCLEOTIDE SEQUENCE [LARGE SCALE GENOMIC DNA]</scope>
    <source>
        <strain evidence="3 4">SDM007</strain>
    </source>
</reference>
<evidence type="ECO:0000259" key="2">
    <source>
        <dbReference type="Pfam" id="PF11740"/>
    </source>
</evidence>
<feature type="region of interest" description="Disordered" evidence="1">
    <location>
        <begin position="54"/>
        <end position="76"/>
    </location>
</feature>
<dbReference type="EMBL" id="CP070506">
    <property type="protein sequence ID" value="QSB42182.1"/>
    <property type="molecule type" value="Genomic_DNA"/>
</dbReference>
<evidence type="ECO:0000313" key="3">
    <source>
        <dbReference type="EMBL" id="QSB42182.1"/>
    </source>
</evidence>
<gene>
    <name evidence="3" type="ORF">JTY93_13140</name>
</gene>
<sequence length="148" mass="16629">MARSGVLYVHVAQAAARLVAAGHSPTIDRIRADLGGTGSKSTIAPLVKTLEKRASRHGRAGRTGIAGGARPGGERGVRKKFRRMRSCKSSRLSRFIRPPPRHCRSSCNKLSWSTTRYSPFRRNRPRRLLRQTRASRCWLKLCTVRRLL</sequence>
<accession>A0ABX7K3E7</accession>
<name>A0ABX7K3E7_9PSED</name>